<evidence type="ECO:0000256" key="1">
    <source>
        <dbReference type="SAM" id="Coils"/>
    </source>
</evidence>
<dbReference type="Proteomes" id="UP000054107">
    <property type="component" value="Unassembled WGS sequence"/>
</dbReference>
<keyword evidence="4" id="KW-1185">Reference proteome</keyword>
<feature type="coiled-coil region" evidence="1">
    <location>
        <begin position="579"/>
        <end position="606"/>
    </location>
</feature>
<organism evidence="3 4">
    <name type="scientific">Parasitella parasitica</name>
    <dbReference type="NCBI Taxonomy" id="35722"/>
    <lineage>
        <taxon>Eukaryota</taxon>
        <taxon>Fungi</taxon>
        <taxon>Fungi incertae sedis</taxon>
        <taxon>Mucoromycota</taxon>
        <taxon>Mucoromycotina</taxon>
        <taxon>Mucoromycetes</taxon>
        <taxon>Mucorales</taxon>
        <taxon>Mucorineae</taxon>
        <taxon>Mucoraceae</taxon>
        <taxon>Parasitella</taxon>
    </lineage>
</organism>
<protein>
    <recommendedName>
        <fullName evidence="5">RNA polymerase I-specific transcription initiation factor RRN6-like protein</fullName>
    </recommendedName>
</protein>
<keyword evidence="1" id="KW-0175">Coiled coil</keyword>
<proteinExistence type="predicted"/>
<evidence type="ECO:0000313" key="3">
    <source>
        <dbReference type="EMBL" id="CEP17122.1"/>
    </source>
</evidence>
<evidence type="ECO:0008006" key="5">
    <source>
        <dbReference type="Google" id="ProtNLM"/>
    </source>
</evidence>
<dbReference type="EMBL" id="LN733608">
    <property type="protein sequence ID" value="CEP17122.1"/>
    <property type="molecule type" value="Genomic_DNA"/>
</dbReference>
<dbReference type="AlphaFoldDB" id="A0A0B7NI85"/>
<gene>
    <name evidence="3" type="primary">PARPA_11414.1 scaffold 44101</name>
</gene>
<name>A0A0B7NI85_9FUNG</name>
<feature type="region of interest" description="Disordered" evidence="2">
    <location>
        <begin position="719"/>
        <end position="787"/>
    </location>
</feature>
<sequence length="787" mass="89569">MEGLKSSLVSIYPDKHVVEEGFPLYLCKNKHRFVQYFPEEQVIERTNDFRPTPRKKPKLITPNVFKIFNAAPEFADISRQEMKSILCDDMAISRKFEGLDPLKGNSLAVTDYLDAFELYIISAGPSLSNLVLLVSEKKTFDTMDFPVQLSLDSISVKEANDLKYPIRQISISPLSTPRHIIFAVRTTSTIHLFTYNHEGSLRRLHDLNLAEKTMVDPRIDYSMPVHVETSPYNKYEYAYTTTNGYTSVVDTAQDRVIFADVDLTPEDISYTSQWRSCSFGKSPISLLLASPACIKEWNYNATDSIVLMDRERPGSPVLTWLHGMSDGFPSTLFLEKLLDHKWRITAFSNETQRACMMEFRYINKPLQSLSPTVKVLGLHQMPLSLYHFDDLYDPYGKIRSMGIVVKTQAAENENTTNGYVMFSITRLFEDGSVKTQCLALTPTKPETIDNGRFLRKPRFAIDASLPQFDKLLEDAKLAMLPAKDGFTNGETELRSVKMDHFESYLENDIKCGLAALTDEFKGEIASRMRQSKVPISFRALFKEDEYQGYDLDDLIYFLDQMEVHEDIECIRQVSIPGLSHNYNSTYQDLNRKLKEAYEKRIQLSKIIIRPLPHEDDIHEFQYLGRQDIKFTSTTTTKVLSSLWTIDNTRFDTLTFKQYDTSNPLEPEEFPSVNIHKRRRSSTTIPLPEISIDFDPQEGLDTTASMPVIVKATMPKTKKANAATTSTQQSASTQLLGTTQSQSQNSSLAARSLTNTFSNISTQPVEGAFGSRKKLVQKKKKAKSSGFK</sequence>
<reference evidence="3 4" key="1">
    <citation type="submission" date="2014-09" db="EMBL/GenBank/DDBJ databases">
        <authorList>
            <person name="Ellenberger Sabrina"/>
        </authorList>
    </citation>
    <scope>NUCLEOTIDE SEQUENCE [LARGE SCALE GENOMIC DNA]</scope>
    <source>
        <strain evidence="3 4">CBS 412.66</strain>
    </source>
</reference>
<dbReference type="STRING" id="35722.A0A0B7NI85"/>
<accession>A0A0B7NI85</accession>
<evidence type="ECO:0000313" key="4">
    <source>
        <dbReference type="Proteomes" id="UP000054107"/>
    </source>
</evidence>
<feature type="compositionally biased region" description="Basic residues" evidence="2">
    <location>
        <begin position="770"/>
        <end position="787"/>
    </location>
</feature>
<feature type="compositionally biased region" description="Low complexity" evidence="2">
    <location>
        <begin position="719"/>
        <end position="752"/>
    </location>
</feature>
<feature type="compositionally biased region" description="Polar residues" evidence="2">
    <location>
        <begin position="753"/>
        <end position="763"/>
    </location>
</feature>
<dbReference type="OrthoDB" id="2214060at2759"/>
<evidence type="ECO:0000256" key="2">
    <source>
        <dbReference type="SAM" id="MobiDB-lite"/>
    </source>
</evidence>